<protein>
    <recommendedName>
        <fullName evidence="2">DUF4364 domain-containing protein</fullName>
    </recommendedName>
</protein>
<dbReference type="EMBL" id="AJWZ01007975">
    <property type="protein sequence ID" value="EKC55420.1"/>
    <property type="molecule type" value="Genomic_DNA"/>
</dbReference>
<sequence length="126" mass="14413">MLDLIEVGYICSFQKEDQTLYQVTESSRRTLDLTLDLLPGIIKLKADTNLKPIIDSSEEEQSIVAEYTPLSENHYIITCKVVENNETVFEVKTFAGSREQAKDIVDNWQNNADTIYPKILDILTQK</sequence>
<evidence type="ECO:0008006" key="2">
    <source>
        <dbReference type="Google" id="ProtNLM"/>
    </source>
</evidence>
<gene>
    <name evidence="1" type="ORF">OBE_11574</name>
</gene>
<accession>K1SND8</accession>
<dbReference type="InterPro" id="IPR025374">
    <property type="entry name" value="DUF4364"/>
</dbReference>
<evidence type="ECO:0000313" key="1">
    <source>
        <dbReference type="EMBL" id="EKC55420.1"/>
    </source>
</evidence>
<name>K1SND8_9ZZZZ</name>
<organism evidence="1">
    <name type="scientific">human gut metagenome</name>
    <dbReference type="NCBI Taxonomy" id="408170"/>
    <lineage>
        <taxon>unclassified sequences</taxon>
        <taxon>metagenomes</taxon>
        <taxon>organismal metagenomes</taxon>
    </lineage>
</organism>
<reference evidence="1" key="1">
    <citation type="journal article" date="2013" name="Environ. Microbiol.">
        <title>Microbiota from the distal guts of lean and obese adolescents exhibit partial functional redundancy besides clear differences in community structure.</title>
        <authorList>
            <person name="Ferrer M."/>
            <person name="Ruiz A."/>
            <person name="Lanza F."/>
            <person name="Haange S.B."/>
            <person name="Oberbach A."/>
            <person name="Till H."/>
            <person name="Bargiela R."/>
            <person name="Campoy C."/>
            <person name="Segura M.T."/>
            <person name="Richter M."/>
            <person name="von Bergen M."/>
            <person name="Seifert J."/>
            <person name="Suarez A."/>
        </authorList>
    </citation>
    <scope>NUCLEOTIDE SEQUENCE</scope>
</reference>
<proteinExistence type="predicted"/>
<comment type="caution">
    <text evidence="1">The sequence shown here is derived from an EMBL/GenBank/DDBJ whole genome shotgun (WGS) entry which is preliminary data.</text>
</comment>
<dbReference type="Pfam" id="PF14277">
    <property type="entry name" value="DUF4364"/>
    <property type="match status" value="1"/>
</dbReference>
<dbReference type="AlphaFoldDB" id="K1SND8"/>